<reference evidence="1 2" key="1">
    <citation type="submission" date="2019-11" db="EMBL/GenBank/DDBJ databases">
        <title>Epiphytic Pseudomonas syringae from cherry orchards.</title>
        <authorList>
            <person name="Hulin M.T."/>
        </authorList>
    </citation>
    <scope>NUCLEOTIDE SEQUENCE [LARGE SCALE GENOMIC DNA]</scope>
    <source>
        <strain evidence="1 2">PA-6-9F</strain>
    </source>
</reference>
<accession>A0AAW5ABE9</accession>
<evidence type="ECO:0000313" key="1">
    <source>
        <dbReference type="EMBL" id="MCF5061282.1"/>
    </source>
</evidence>
<dbReference type="AlphaFoldDB" id="A0AAW5ABE9"/>
<protein>
    <submittedName>
        <fullName evidence="1">Uncharacterized protein</fullName>
    </submittedName>
</protein>
<dbReference type="Proteomes" id="UP000814172">
    <property type="component" value="Unassembled WGS sequence"/>
</dbReference>
<gene>
    <name evidence="1" type="ORF">GIW75_30610</name>
</gene>
<keyword evidence="2" id="KW-1185">Reference proteome</keyword>
<dbReference type="EMBL" id="WKEW01000271">
    <property type="protein sequence ID" value="MCF5061282.1"/>
    <property type="molecule type" value="Genomic_DNA"/>
</dbReference>
<sequence>MSVYQRYFRITQGPMVDEIDRLFELRIAAGKLYDELAVKHGATGSKNYDRAGTFAGFTFATTPDQDIYRHDKKTRLWVPRKNTPAGKAIWANIKSLPTPAPIEHALRLVDLEPGLPMLTDAGKWYAPTLWGYGAPRNIWFVSVPWKDVDPDELEQYKAIKAAKTGFDRDLDALLWEAPADWTEVKRWQVEKEADEISDLMKSKPQ</sequence>
<evidence type="ECO:0000313" key="2">
    <source>
        <dbReference type="Proteomes" id="UP000814172"/>
    </source>
</evidence>
<name>A0AAW5ABE9_9PSED</name>
<organism evidence="1 2">
    <name type="scientific">Pseudomonas proteolytica</name>
    <dbReference type="NCBI Taxonomy" id="219574"/>
    <lineage>
        <taxon>Bacteria</taxon>
        <taxon>Pseudomonadati</taxon>
        <taxon>Pseudomonadota</taxon>
        <taxon>Gammaproteobacteria</taxon>
        <taxon>Pseudomonadales</taxon>
        <taxon>Pseudomonadaceae</taxon>
        <taxon>Pseudomonas</taxon>
    </lineage>
</organism>
<dbReference type="RefSeq" id="WP_092235981.1">
    <property type="nucleotide sequence ID" value="NZ_FNTR01000004.1"/>
</dbReference>
<dbReference type="GeneID" id="55540981"/>
<comment type="caution">
    <text evidence="1">The sequence shown here is derived from an EMBL/GenBank/DDBJ whole genome shotgun (WGS) entry which is preliminary data.</text>
</comment>
<proteinExistence type="predicted"/>